<evidence type="ECO:0000256" key="1">
    <source>
        <dbReference type="SAM" id="MobiDB-lite"/>
    </source>
</evidence>
<evidence type="ECO:0000313" key="2">
    <source>
        <dbReference type="EnsemblPlants" id="TuG1812G0500001367.01.T01"/>
    </source>
</evidence>
<accession>A0A8R7UF69</accession>
<reference evidence="2" key="2">
    <citation type="submission" date="2018-03" db="EMBL/GenBank/DDBJ databases">
        <title>The Triticum urartu genome reveals the dynamic nature of wheat genome evolution.</title>
        <authorList>
            <person name="Ling H."/>
            <person name="Ma B."/>
            <person name="Shi X."/>
            <person name="Liu H."/>
            <person name="Dong L."/>
            <person name="Sun H."/>
            <person name="Cao Y."/>
            <person name="Gao Q."/>
            <person name="Zheng S."/>
            <person name="Li Y."/>
            <person name="Yu Y."/>
            <person name="Du H."/>
            <person name="Qi M."/>
            <person name="Li Y."/>
            <person name="Yu H."/>
            <person name="Cui Y."/>
            <person name="Wang N."/>
            <person name="Chen C."/>
            <person name="Wu H."/>
            <person name="Zhao Y."/>
            <person name="Zhang J."/>
            <person name="Li Y."/>
            <person name="Zhou W."/>
            <person name="Zhang B."/>
            <person name="Hu W."/>
            <person name="Eijk M."/>
            <person name="Tang J."/>
            <person name="Witsenboer H."/>
            <person name="Zhao S."/>
            <person name="Li Z."/>
            <person name="Zhang A."/>
            <person name="Wang D."/>
            <person name="Liang C."/>
        </authorList>
    </citation>
    <scope>NUCLEOTIDE SEQUENCE [LARGE SCALE GENOMIC DNA]</scope>
    <source>
        <strain evidence="2">cv. G1812</strain>
    </source>
</reference>
<reference evidence="2" key="3">
    <citation type="submission" date="2022-06" db="UniProtKB">
        <authorList>
            <consortium name="EnsemblPlants"/>
        </authorList>
    </citation>
    <scope>IDENTIFICATION</scope>
</reference>
<name>A0A8R7UF69_TRIUA</name>
<feature type="compositionally biased region" description="Polar residues" evidence="1">
    <location>
        <begin position="48"/>
        <end position="60"/>
    </location>
</feature>
<feature type="compositionally biased region" description="Polar residues" evidence="1">
    <location>
        <begin position="80"/>
        <end position="92"/>
    </location>
</feature>
<dbReference type="AlphaFoldDB" id="A0A8R7UF69"/>
<reference evidence="3" key="1">
    <citation type="journal article" date="2013" name="Nature">
        <title>Draft genome of the wheat A-genome progenitor Triticum urartu.</title>
        <authorList>
            <person name="Ling H.Q."/>
            <person name="Zhao S."/>
            <person name="Liu D."/>
            <person name="Wang J."/>
            <person name="Sun H."/>
            <person name="Zhang C."/>
            <person name="Fan H."/>
            <person name="Li D."/>
            <person name="Dong L."/>
            <person name="Tao Y."/>
            <person name="Gao C."/>
            <person name="Wu H."/>
            <person name="Li Y."/>
            <person name="Cui Y."/>
            <person name="Guo X."/>
            <person name="Zheng S."/>
            <person name="Wang B."/>
            <person name="Yu K."/>
            <person name="Liang Q."/>
            <person name="Yang W."/>
            <person name="Lou X."/>
            <person name="Chen J."/>
            <person name="Feng M."/>
            <person name="Jian J."/>
            <person name="Zhang X."/>
            <person name="Luo G."/>
            <person name="Jiang Y."/>
            <person name="Liu J."/>
            <person name="Wang Z."/>
            <person name="Sha Y."/>
            <person name="Zhang B."/>
            <person name="Wu H."/>
            <person name="Tang D."/>
            <person name="Shen Q."/>
            <person name="Xue P."/>
            <person name="Zou S."/>
            <person name="Wang X."/>
            <person name="Liu X."/>
            <person name="Wang F."/>
            <person name="Yang Y."/>
            <person name="An X."/>
            <person name="Dong Z."/>
            <person name="Zhang K."/>
            <person name="Zhang X."/>
            <person name="Luo M.C."/>
            <person name="Dvorak J."/>
            <person name="Tong Y."/>
            <person name="Wang J."/>
            <person name="Yang H."/>
            <person name="Li Z."/>
            <person name="Wang D."/>
            <person name="Zhang A."/>
            <person name="Wang J."/>
        </authorList>
    </citation>
    <scope>NUCLEOTIDE SEQUENCE</scope>
    <source>
        <strain evidence="3">cv. G1812</strain>
    </source>
</reference>
<sequence length="100" mass="10859">MSIGRGVNPRLSRSPYDRWRWPPLQPPPPFRASPSDDRAAPPPAPSFKRTTSTVRPSGSGDSDGPIIIQLPSASKLLSPPATTMTRRSSSFHQVLFPPDA</sequence>
<keyword evidence="3" id="KW-1185">Reference proteome</keyword>
<dbReference type="EnsemblPlants" id="TuG1812G0500001367.01.T01">
    <property type="protein sequence ID" value="TuG1812G0500001367.01.T01"/>
    <property type="gene ID" value="TuG1812G0500001367.01"/>
</dbReference>
<dbReference type="Gramene" id="TuG1812G0500001367.01.T01">
    <property type="protein sequence ID" value="TuG1812G0500001367.01.T01"/>
    <property type="gene ID" value="TuG1812G0500001367.01"/>
</dbReference>
<dbReference type="EnsemblPlants" id="TuG1812G0500001367.01.T02">
    <property type="protein sequence ID" value="TuG1812G0500001367.01.T02"/>
    <property type="gene ID" value="TuG1812G0500001367.01"/>
</dbReference>
<evidence type="ECO:0000313" key="3">
    <source>
        <dbReference type="Proteomes" id="UP000015106"/>
    </source>
</evidence>
<protein>
    <submittedName>
        <fullName evidence="2">Uncharacterized protein</fullName>
    </submittedName>
</protein>
<organism evidence="2 3">
    <name type="scientific">Triticum urartu</name>
    <name type="common">Red wild einkorn</name>
    <name type="synonym">Crithodium urartu</name>
    <dbReference type="NCBI Taxonomy" id="4572"/>
    <lineage>
        <taxon>Eukaryota</taxon>
        <taxon>Viridiplantae</taxon>
        <taxon>Streptophyta</taxon>
        <taxon>Embryophyta</taxon>
        <taxon>Tracheophyta</taxon>
        <taxon>Spermatophyta</taxon>
        <taxon>Magnoliopsida</taxon>
        <taxon>Liliopsida</taxon>
        <taxon>Poales</taxon>
        <taxon>Poaceae</taxon>
        <taxon>BOP clade</taxon>
        <taxon>Pooideae</taxon>
        <taxon>Triticodae</taxon>
        <taxon>Triticeae</taxon>
        <taxon>Triticinae</taxon>
        <taxon>Triticum</taxon>
    </lineage>
</organism>
<feature type="region of interest" description="Disordered" evidence="1">
    <location>
        <begin position="1"/>
        <end position="100"/>
    </location>
</feature>
<dbReference type="Gramene" id="TuG1812G0500001367.01.T02">
    <property type="protein sequence ID" value="TuG1812G0500001367.01.T02"/>
    <property type="gene ID" value="TuG1812G0500001367.01"/>
</dbReference>
<dbReference type="Proteomes" id="UP000015106">
    <property type="component" value="Chromosome 5"/>
</dbReference>
<proteinExistence type="predicted"/>